<comment type="subcellular location">
    <subcellularLocation>
        <location evidence="1">Membrane</location>
        <topology evidence="1">Multi-pass membrane protein</topology>
    </subcellularLocation>
</comment>
<keyword evidence="4 5" id="KW-0472">Membrane</keyword>
<evidence type="ECO:0000256" key="5">
    <source>
        <dbReference type="SAM" id="Phobius"/>
    </source>
</evidence>
<sequence length="492" mass="50653">MGVIDGGQVARHALFAVAVGVAGAAASIVLCLCVGLAWDAYQACWQLIFALPALGILSLLLYRAWHLPLDMTTHKVVGYIRDDREVSPWLAPGILIGTCLSILGGASVGKEAGALHMGASLGDLVARPFKLRPVHRADAGQSMAGYAAATGMAAAFAALFFAPLGSCMFVLELARFKRTVTKHLLSILLACFVAFALASAVGIGDVIPKVALPALSWPAVGQCAVIGVACAIVGTLFVKAIDGLQRVTARRSRDYYLWVAAGGLLIAGLTLAFGWQPFGGTGGPLLADALAGRAGTWDFAVKAVVTALALGLWFKGGEIMPSFTIGALLGASCTAMTGGDAGWSAAVGVVAFFAAMSRCPLAAILMGCEIFGWEGAPLFAIAVAVSFPFGRDVGMYGLGATSAVYHLGRAAALRVRDPERAAVVSAAVGAADRAIVDERARQTGAAPAAPARADRRAVADALSQDVERAHRAMGAIEAELERRHEPTSGSQG</sequence>
<dbReference type="Pfam" id="PF00654">
    <property type="entry name" value="Voltage_CLC"/>
    <property type="match status" value="1"/>
</dbReference>
<dbReference type="Gene3D" id="1.10.3080.10">
    <property type="entry name" value="Clc chloride channel"/>
    <property type="match status" value="1"/>
</dbReference>
<feature type="transmembrane region" description="Helical" evidence="5">
    <location>
        <begin position="326"/>
        <end position="355"/>
    </location>
</feature>
<accession>A0ABS9WHB1</accession>
<feature type="transmembrane region" description="Helical" evidence="5">
    <location>
        <begin position="295"/>
        <end position="314"/>
    </location>
</feature>
<feature type="transmembrane region" description="Helical" evidence="5">
    <location>
        <begin position="146"/>
        <end position="171"/>
    </location>
</feature>
<reference evidence="6" key="1">
    <citation type="submission" date="2021-11" db="EMBL/GenBank/DDBJ databases">
        <title>A Novel Adlercreutzia Species, isolated from a Allomyrina dichotoma larva feces.</title>
        <authorList>
            <person name="Suh M.K."/>
        </authorList>
    </citation>
    <scope>NUCLEOTIDE SEQUENCE</scope>
    <source>
        <strain evidence="6">JBNU-10</strain>
    </source>
</reference>
<feature type="transmembrane region" description="Helical" evidence="5">
    <location>
        <begin position="255"/>
        <end position="275"/>
    </location>
</feature>
<dbReference type="PANTHER" id="PTHR43427">
    <property type="entry name" value="CHLORIDE CHANNEL PROTEIN CLC-E"/>
    <property type="match status" value="1"/>
</dbReference>
<protein>
    <submittedName>
        <fullName evidence="6">Chloride channel protein</fullName>
    </submittedName>
</protein>
<keyword evidence="2 5" id="KW-0812">Transmembrane</keyword>
<evidence type="ECO:0000256" key="2">
    <source>
        <dbReference type="ARBA" id="ARBA00022692"/>
    </source>
</evidence>
<evidence type="ECO:0000313" key="6">
    <source>
        <dbReference type="EMBL" id="MCI2242254.1"/>
    </source>
</evidence>
<feature type="transmembrane region" description="Helical" evidence="5">
    <location>
        <begin position="86"/>
        <end position="108"/>
    </location>
</feature>
<gene>
    <name evidence="6" type="ORF">LPT13_07820</name>
</gene>
<dbReference type="InterPro" id="IPR001807">
    <property type="entry name" value="ClC"/>
</dbReference>
<evidence type="ECO:0000256" key="4">
    <source>
        <dbReference type="ARBA" id="ARBA00023136"/>
    </source>
</evidence>
<dbReference type="RefSeq" id="WP_242165297.1">
    <property type="nucleotide sequence ID" value="NZ_JAJMLW010000002.1"/>
</dbReference>
<name>A0ABS9WHB1_9ACTN</name>
<dbReference type="PRINTS" id="PR00762">
    <property type="entry name" value="CLCHANNEL"/>
</dbReference>
<comment type="caution">
    <text evidence="6">The sequence shown here is derived from an EMBL/GenBank/DDBJ whole genome shotgun (WGS) entry which is preliminary data.</text>
</comment>
<feature type="transmembrane region" description="Helical" evidence="5">
    <location>
        <begin position="183"/>
        <end position="203"/>
    </location>
</feature>
<evidence type="ECO:0000256" key="3">
    <source>
        <dbReference type="ARBA" id="ARBA00022989"/>
    </source>
</evidence>
<feature type="transmembrane region" description="Helical" evidence="5">
    <location>
        <begin position="44"/>
        <end position="65"/>
    </location>
</feature>
<evidence type="ECO:0000256" key="1">
    <source>
        <dbReference type="ARBA" id="ARBA00004141"/>
    </source>
</evidence>
<feature type="transmembrane region" description="Helical" evidence="5">
    <location>
        <begin position="12"/>
        <end position="38"/>
    </location>
</feature>
<feature type="transmembrane region" description="Helical" evidence="5">
    <location>
        <begin position="215"/>
        <end position="234"/>
    </location>
</feature>
<dbReference type="InterPro" id="IPR050368">
    <property type="entry name" value="ClC-type_chloride_channel"/>
</dbReference>
<dbReference type="SUPFAM" id="SSF81340">
    <property type="entry name" value="Clc chloride channel"/>
    <property type="match status" value="1"/>
</dbReference>
<organism evidence="6 7">
    <name type="scientific">Adlercreutzia faecimuris</name>
    <dbReference type="NCBI Taxonomy" id="2897341"/>
    <lineage>
        <taxon>Bacteria</taxon>
        <taxon>Bacillati</taxon>
        <taxon>Actinomycetota</taxon>
        <taxon>Coriobacteriia</taxon>
        <taxon>Eggerthellales</taxon>
        <taxon>Eggerthellaceae</taxon>
        <taxon>Adlercreutzia</taxon>
    </lineage>
</organism>
<feature type="transmembrane region" description="Helical" evidence="5">
    <location>
        <begin position="361"/>
        <end position="385"/>
    </location>
</feature>
<dbReference type="PANTHER" id="PTHR43427:SF12">
    <property type="entry name" value="CHLORIDE TRANSPORTER"/>
    <property type="match status" value="1"/>
</dbReference>
<keyword evidence="7" id="KW-1185">Reference proteome</keyword>
<dbReference type="Proteomes" id="UP001430755">
    <property type="component" value="Unassembled WGS sequence"/>
</dbReference>
<proteinExistence type="predicted"/>
<evidence type="ECO:0000313" key="7">
    <source>
        <dbReference type="Proteomes" id="UP001430755"/>
    </source>
</evidence>
<keyword evidence="3 5" id="KW-1133">Transmembrane helix</keyword>
<dbReference type="EMBL" id="JAJMLW010000002">
    <property type="protein sequence ID" value="MCI2242254.1"/>
    <property type="molecule type" value="Genomic_DNA"/>
</dbReference>
<dbReference type="InterPro" id="IPR014743">
    <property type="entry name" value="Cl-channel_core"/>
</dbReference>